<gene>
    <name evidence="1" type="ORF">C5O23_00720</name>
</gene>
<dbReference type="PROSITE" id="PS51257">
    <property type="entry name" value="PROKAR_LIPOPROTEIN"/>
    <property type="match status" value="1"/>
</dbReference>
<comment type="caution">
    <text evidence="1">The sequence shown here is derived from an EMBL/GenBank/DDBJ whole genome shotgun (WGS) entry which is preliminary data.</text>
</comment>
<organism evidence="1 2">
    <name type="scientific">Duncaniella muris</name>
    <dbReference type="NCBI Taxonomy" id="2094150"/>
    <lineage>
        <taxon>Bacteria</taxon>
        <taxon>Pseudomonadati</taxon>
        <taxon>Bacteroidota</taxon>
        <taxon>Bacteroidia</taxon>
        <taxon>Bacteroidales</taxon>
        <taxon>Muribaculaceae</taxon>
        <taxon>Duncaniella</taxon>
    </lineage>
</organism>
<sequence>MKKIFLASFVVLAAISSCYGFFHQSQNPVLNNALTLTNVEALSNSEIIVGWDRCCAPGGDGCCPGPHYWLPNDRIC</sequence>
<dbReference type="EMBL" id="PUEC01000001">
    <property type="protein sequence ID" value="PWB04474.1"/>
    <property type="molecule type" value="Genomic_DNA"/>
</dbReference>
<evidence type="ECO:0000313" key="1">
    <source>
        <dbReference type="EMBL" id="PWB04474.1"/>
    </source>
</evidence>
<dbReference type="AlphaFoldDB" id="A0A2V1ITW9"/>
<dbReference type="GeneID" id="97805008"/>
<dbReference type="Proteomes" id="UP000244905">
    <property type="component" value="Unassembled WGS sequence"/>
</dbReference>
<evidence type="ECO:0008006" key="3">
    <source>
        <dbReference type="Google" id="ProtNLM"/>
    </source>
</evidence>
<dbReference type="RefSeq" id="WP_107031030.1">
    <property type="nucleotide sequence ID" value="NZ_CAPURS010000003.1"/>
</dbReference>
<evidence type="ECO:0000313" key="2">
    <source>
        <dbReference type="Proteomes" id="UP000244905"/>
    </source>
</evidence>
<accession>A0A2V1ITW9</accession>
<keyword evidence="2" id="KW-1185">Reference proteome</keyword>
<proteinExistence type="predicted"/>
<reference evidence="2" key="1">
    <citation type="submission" date="2018-02" db="EMBL/GenBank/DDBJ databases">
        <authorList>
            <person name="Clavel T."/>
            <person name="Strowig T."/>
        </authorList>
    </citation>
    <scope>NUCLEOTIDE SEQUENCE [LARGE SCALE GENOMIC DNA]</scope>
    <source>
        <strain evidence="2">DSM 103720</strain>
    </source>
</reference>
<protein>
    <recommendedName>
        <fullName evidence="3">NVEALA protein</fullName>
    </recommendedName>
</protein>
<name>A0A2V1ITW9_9BACT</name>